<dbReference type="PANTHER" id="PTHR33841">
    <property type="entry name" value="DNA METHYLTRANSFERASE YEEA-RELATED"/>
    <property type="match status" value="1"/>
</dbReference>
<keyword evidence="6" id="KW-0238">DNA-binding</keyword>
<keyword evidence="5" id="KW-0680">Restriction system</keyword>
<dbReference type="AlphaFoldDB" id="A0A1J5PN02"/>
<dbReference type="GO" id="GO:0009007">
    <property type="term" value="F:site-specific DNA-methyltransferase (adenine-specific) activity"/>
    <property type="evidence" value="ECO:0007669"/>
    <property type="project" value="UniProtKB-EC"/>
</dbReference>
<evidence type="ECO:0000256" key="5">
    <source>
        <dbReference type="ARBA" id="ARBA00022747"/>
    </source>
</evidence>
<protein>
    <recommendedName>
        <fullName evidence="1">site-specific DNA-methyltransferase (adenine-specific)</fullName>
        <ecNumber evidence="1">2.1.1.72</ecNumber>
    </recommendedName>
</protein>
<dbReference type="GO" id="GO:0009307">
    <property type="term" value="P:DNA restriction-modification system"/>
    <property type="evidence" value="ECO:0007669"/>
    <property type="project" value="UniProtKB-KW"/>
</dbReference>
<dbReference type="InterPro" id="IPR011639">
    <property type="entry name" value="MethylTrfase_TaqI-like_dom"/>
</dbReference>
<keyword evidence="3" id="KW-0808">Transferase</keyword>
<evidence type="ECO:0000313" key="9">
    <source>
        <dbReference type="EMBL" id="OIQ68972.1"/>
    </source>
</evidence>
<dbReference type="GO" id="GO:0003677">
    <property type="term" value="F:DNA binding"/>
    <property type="evidence" value="ECO:0007669"/>
    <property type="project" value="UniProtKB-KW"/>
</dbReference>
<dbReference type="CDD" id="cd02440">
    <property type="entry name" value="AdoMet_MTases"/>
    <property type="match status" value="1"/>
</dbReference>
<evidence type="ECO:0000256" key="2">
    <source>
        <dbReference type="ARBA" id="ARBA00022603"/>
    </source>
</evidence>
<evidence type="ECO:0000259" key="8">
    <source>
        <dbReference type="Pfam" id="PF07669"/>
    </source>
</evidence>
<dbReference type="InterPro" id="IPR050953">
    <property type="entry name" value="N4_N6_ade-DNA_methylase"/>
</dbReference>
<evidence type="ECO:0000256" key="4">
    <source>
        <dbReference type="ARBA" id="ARBA00022691"/>
    </source>
</evidence>
<reference evidence="9" key="1">
    <citation type="submission" date="2016-10" db="EMBL/GenBank/DDBJ databases">
        <title>Sequence of Gallionella enrichment culture.</title>
        <authorList>
            <person name="Poehlein A."/>
            <person name="Muehling M."/>
            <person name="Daniel R."/>
        </authorList>
    </citation>
    <scope>NUCLEOTIDE SEQUENCE</scope>
</reference>
<keyword evidence="4" id="KW-0949">S-adenosyl-L-methionine</keyword>
<evidence type="ECO:0000256" key="1">
    <source>
        <dbReference type="ARBA" id="ARBA00011900"/>
    </source>
</evidence>
<evidence type="ECO:0000256" key="7">
    <source>
        <dbReference type="ARBA" id="ARBA00047942"/>
    </source>
</evidence>
<dbReference type="InterPro" id="IPR002052">
    <property type="entry name" value="DNA_methylase_N6_adenine_CS"/>
</dbReference>
<accession>A0A1J5PN02</accession>
<name>A0A1J5PN02_9ZZZZ</name>
<dbReference type="EC" id="2.1.1.72" evidence="1"/>
<sequence length="472" mass="52601">MAQLLGNVDGLNILEPSVGNGALLSGLNGTPQRVDAIDVDPTVLAHTKQRFPTLNVYTHHADFIDVSMNDGLFGKSAKIPATFDAVISNPPFGLYFSPEYRRKLKSILPGMYVRESYGLFLIFSIMKLSKGGRYVFLLPDTFLTSKNHAPLRHFLMEKTSPSNIIRFPSKRFETVNFGYGNLCIISGTKKLPSDEGKLFWTEAFCASEPLISLNGKSSSSFTMKDLHNNVETGWRSSMSDTRSDLKNWTTLGQIADCKTGIYTGDNERFIGFDPRRISKRLNGHAIEWEVVHCGQLTTEEQTHGLSGEATYVQLIRGGHRIFNEASAWAIRWDEDAINFYKNNKKARLQNSTFYFRPGVAVPMVTARRISASLMNNAVFDQGVVGVFPKNPEAREAILLYINSSIATALRNDIVNGGANNSANYLKRLPVPSFDDFHHLEAKHIVSKSIVDGYLGSEVCDMFVEQFITKQGS</sequence>
<dbReference type="PANTHER" id="PTHR33841:SF6">
    <property type="entry name" value="TYPE II METHYLTRANSFERASE M.HINDII"/>
    <property type="match status" value="1"/>
</dbReference>
<dbReference type="Gene3D" id="3.40.50.150">
    <property type="entry name" value="Vaccinia Virus protein VP39"/>
    <property type="match status" value="1"/>
</dbReference>
<dbReference type="EMBL" id="MLJW01004991">
    <property type="protein sequence ID" value="OIQ68972.1"/>
    <property type="molecule type" value="Genomic_DNA"/>
</dbReference>
<dbReference type="InterPro" id="IPR029063">
    <property type="entry name" value="SAM-dependent_MTases_sf"/>
</dbReference>
<evidence type="ECO:0000256" key="6">
    <source>
        <dbReference type="ARBA" id="ARBA00023125"/>
    </source>
</evidence>
<keyword evidence="2 9" id="KW-0489">Methyltransferase</keyword>
<evidence type="ECO:0000256" key="3">
    <source>
        <dbReference type="ARBA" id="ARBA00022679"/>
    </source>
</evidence>
<comment type="caution">
    <text evidence="9">The sequence shown here is derived from an EMBL/GenBank/DDBJ whole genome shotgun (WGS) entry which is preliminary data.</text>
</comment>
<dbReference type="GO" id="GO:0032259">
    <property type="term" value="P:methylation"/>
    <property type="evidence" value="ECO:0007669"/>
    <property type="project" value="UniProtKB-KW"/>
</dbReference>
<dbReference type="PROSITE" id="PS00092">
    <property type="entry name" value="N6_MTASE"/>
    <property type="match status" value="1"/>
</dbReference>
<dbReference type="SUPFAM" id="SSF53335">
    <property type="entry name" value="S-adenosyl-L-methionine-dependent methyltransferases"/>
    <property type="match status" value="1"/>
</dbReference>
<gene>
    <name evidence="9" type="ORF">GALL_494300</name>
</gene>
<proteinExistence type="predicted"/>
<comment type="catalytic activity">
    <reaction evidence="7">
        <text>a 2'-deoxyadenosine in DNA + S-adenosyl-L-methionine = an N(6)-methyl-2'-deoxyadenosine in DNA + S-adenosyl-L-homocysteine + H(+)</text>
        <dbReference type="Rhea" id="RHEA:15197"/>
        <dbReference type="Rhea" id="RHEA-COMP:12418"/>
        <dbReference type="Rhea" id="RHEA-COMP:12419"/>
        <dbReference type="ChEBI" id="CHEBI:15378"/>
        <dbReference type="ChEBI" id="CHEBI:57856"/>
        <dbReference type="ChEBI" id="CHEBI:59789"/>
        <dbReference type="ChEBI" id="CHEBI:90615"/>
        <dbReference type="ChEBI" id="CHEBI:90616"/>
        <dbReference type="EC" id="2.1.1.72"/>
    </reaction>
</comment>
<organism evidence="9">
    <name type="scientific">mine drainage metagenome</name>
    <dbReference type="NCBI Taxonomy" id="410659"/>
    <lineage>
        <taxon>unclassified sequences</taxon>
        <taxon>metagenomes</taxon>
        <taxon>ecological metagenomes</taxon>
    </lineage>
</organism>
<dbReference type="Pfam" id="PF07669">
    <property type="entry name" value="Eco57I"/>
    <property type="match status" value="1"/>
</dbReference>
<dbReference type="PRINTS" id="PR00507">
    <property type="entry name" value="N12N6MTFRASE"/>
</dbReference>
<feature type="domain" description="Type II methyltransferase M.TaqI-like" evidence="8">
    <location>
        <begin position="58"/>
        <end position="169"/>
    </location>
</feature>